<keyword evidence="2" id="KW-0119">Carbohydrate metabolism</keyword>
<comment type="similarity">
    <text evidence="3">Belongs to the C-glycoside deglycosidase beta subunit family.</text>
</comment>
<organism evidence="6 7">
    <name type="scientific">Streptococcus henryi</name>
    <dbReference type="NCBI Taxonomy" id="439219"/>
    <lineage>
        <taxon>Bacteria</taxon>
        <taxon>Bacillati</taxon>
        <taxon>Bacillota</taxon>
        <taxon>Bacilli</taxon>
        <taxon>Lactobacillales</taxon>
        <taxon>Streptococcaceae</taxon>
        <taxon>Streptococcus</taxon>
    </lineage>
</organism>
<keyword evidence="7" id="KW-1185">Reference proteome</keyword>
<evidence type="ECO:0000256" key="3">
    <source>
        <dbReference type="ARBA" id="ARBA00046336"/>
    </source>
</evidence>
<dbReference type="RefSeq" id="WP_018164973.1">
    <property type="nucleotide sequence ID" value="NZ_FMXP01000006.1"/>
</dbReference>
<sequence length="130" mass="14636">MFDNNVFKKDSCKNTVVDGKVVGFELETYITYYRAIPLSMVNEIAVKVDGVEVPREAITCSAEGKDWFTLDEMTTVTTYKWEYDVPLKIRVAQEGGLSKGEHDVELTVETRTAYIPIPIHGVNSRKVTIA</sequence>
<dbReference type="eggNOG" id="COG1082">
    <property type="taxonomic scope" value="Bacteria"/>
</dbReference>
<keyword evidence="1" id="KW-0456">Lyase</keyword>
<name>A0A1G6ARX0_9STRE</name>
<dbReference type="Proteomes" id="UP000182508">
    <property type="component" value="Unassembled WGS sequence"/>
</dbReference>
<evidence type="ECO:0000256" key="4">
    <source>
        <dbReference type="ARBA" id="ARBA00047208"/>
    </source>
</evidence>
<feature type="domain" description="C-glycoside deglycosidase beta subunit" evidence="5">
    <location>
        <begin position="2"/>
        <end position="114"/>
    </location>
</feature>
<dbReference type="Pfam" id="PF19906">
    <property type="entry name" value="CGDB"/>
    <property type="match status" value="1"/>
</dbReference>
<gene>
    <name evidence="6" type="ORF">SAMN02910293_00585</name>
</gene>
<evidence type="ECO:0000256" key="2">
    <source>
        <dbReference type="ARBA" id="ARBA00023277"/>
    </source>
</evidence>
<reference evidence="6 7" key="1">
    <citation type="submission" date="2016-10" db="EMBL/GenBank/DDBJ databases">
        <authorList>
            <person name="de Groot N.N."/>
        </authorList>
    </citation>
    <scope>NUCLEOTIDE SEQUENCE [LARGE SCALE GENOMIC DNA]</scope>
    <source>
        <strain evidence="6 7">A-4</strain>
    </source>
</reference>
<protein>
    <recommendedName>
        <fullName evidence="4">C-deglycosylation enzyme beta subunit</fullName>
    </recommendedName>
</protein>
<dbReference type="InterPro" id="IPR045959">
    <property type="entry name" value="CGDB"/>
</dbReference>
<proteinExistence type="inferred from homology"/>
<evidence type="ECO:0000259" key="5">
    <source>
        <dbReference type="Pfam" id="PF19906"/>
    </source>
</evidence>
<accession>A0A1G6ARX0</accession>
<dbReference type="STRING" id="439219.SAMN02910293_00585"/>
<evidence type="ECO:0000256" key="1">
    <source>
        <dbReference type="ARBA" id="ARBA00023239"/>
    </source>
</evidence>
<evidence type="ECO:0000313" key="7">
    <source>
        <dbReference type="Proteomes" id="UP000182508"/>
    </source>
</evidence>
<dbReference type="GO" id="GO:0016829">
    <property type="term" value="F:lyase activity"/>
    <property type="evidence" value="ECO:0007669"/>
    <property type="project" value="UniProtKB-KW"/>
</dbReference>
<evidence type="ECO:0000313" key="6">
    <source>
        <dbReference type="EMBL" id="SDB11122.1"/>
    </source>
</evidence>
<dbReference type="EMBL" id="FMXP01000006">
    <property type="protein sequence ID" value="SDB11122.1"/>
    <property type="molecule type" value="Genomic_DNA"/>
</dbReference>
<dbReference type="AlphaFoldDB" id="A0A1G6ARX0"/>